<keyword evidence="4" id="KW-1185">Reference proteome</keyword>
<name>A0A8J2UB54_9BACT</name>
<evidence type="ECO:0008006" key="5">
    <source>
        <dbReference type="Google" id="ProtNLM"/>
    </source>
</evidence>
<evidence type="ECO:0000256" key="2">
    <source>
        <dbReference type="SAM" id="SignalP"/>
    </source>
</evidence>
<proteinExistence type="predicted"/>
<feature type="chain" id="PRO_5035324480" description="DUF3575 domain-containing protein" evidence="2">
    <location>
        <begin position="23"/>
        <end position="497"/>
    </location>
</feature>
<reference evidence="3" key="2">
    <citation type="submission" date="2020-09" db="EMBL/GenBank/DDBJ databases">
        <authorList>
            <person name="Sun Q."/>
            <person name="Zhou Y."/>
        </authorList>
    </citation>
    <scope>NUCLEOTIDE SEQUENCE</scope>
    <source>
        <strain evidence="3">CGMCC 1.15448</strain>
    </source>
</reference>
<dbReference type="Proteomes" id="UP000607559">
    <property type="component" value="Unassembled WGS sequence"/>
</dbReference>
<comment type="caution">
    <text evidence="3">The sequence shown here is derived from an EMBL/GenBank/DDBJ whole genome shotgun (WGS) entry which is preliminary data.</text>
</comment>
<evidence type="ECO:0000313" key="3">
    <source>
        <dbReference type="EMBL" id="GGA91999.1"/>
    </source>
</evidence>
<feature type="signal peptide" evidence="2">
    <location>
        <begin position="1"/>
        <end position="22"/>
    </location>
</feature>
<evidence type="ECO:0000256" key="1">
    <source>
        <dbReference type="SAM" id="Coils"/>
    </source>
</evidence>
<accession>A0A8J2UB54</accession>
<keyword evidence="1" id="KW-0175">Coiled coil</keyword>
<keyword evidence="2" id="KW-0732">Signal</keyword>
<protein>
    <recommendedName>
        <fullName evidence="5">DUF3575 domain-containing protein</fullName>
    </recommendedName>
</protein>
<sequence length="497" mass="54808">MRKIPVLIGVALLCLSRTVVHAQAVDSFSNKVFHFPALLLGHLQSRTASLNQDLTRQTEKMLQKMAQREARLEKKITGMDSTGAKQLFAHTQQEYAALIQRIRTDTGNRHQRISGEYQPYVDTLQGSLSFLRQNPQLLSGRTGSLPPTIQAPLQGAGSELQAMQAKLQVAAEAKAFVQQRKMQLNQYIAQHANLQSLVSKPLGAMNQELYYYSQRVQQYKDMMNSPDRLEKKALAQLSGLPAFRTFMQSNGQLSGLFQPLGGGGGAMGTAQPIPGLQTHAQVASQVQGQVSAAGPVGMEALQSKLQSAQSQLDAYKNKLSQLGAGHTAADVPDFRPNDQKTKPFWGRLEYGANFQTTHTNYYYPVVTDLGLSLGYRLGHSKIIGLGASYKLGWGSGIQHIAITSQGVGLRSFLQVGIKGGFSATGGFEYNYTTPFTSFQQLKQLQYWTKSGLIGVTKTVSMKSRVFKKTQVQLLWDFLSYQQVPKTQALLFRIGYSF</sequence>
<feature type="coiled-coil region" evidence="1">
    <location>
        <begin position="298"/>
        <end position="325"/>
    </location>
</feature>
<dbReference type="AlphaFoldDB" id="A0A8J2UB54"/>
<organism evidence="3 4">
    <name type="scientific">Puia dinghuensis</name>
    <dbReference type="NCBI Taxonomy" id="1792502"/>
    <lineage>
        <taxon>Bacteria</taxon>
        <taxon>Pseudomonadati</taxon>
        <taxon>Bacteroidota</taxon>
        <taxon>Chitinophagia</taxon>
        <taxon>Chitinophagales</taxon>
        <taxon>Chitinophagaceae</taxon>
        <taxon>Puia</taxon>
    </lineage>
</organism>
<dbReference type="EMBL" id="BMJC01000001">
    <property type="protein sequence ID" value="GGA91999.1"/>
    <property type="molecule type" value="Genomic_DNA"/>
</dbReference>
<dbReference type="RefSeq" id="WP_188929953.1">
    <property type="nucleotide sequence ID" value="NZ_BMJC01000001.1"/>
</dbReference>
<gene>
    <name evidence="3" type="ORF">GCM10011511_14250</name>
</gene>
<reference evidence="3" key="1">
    <citation type="journal article" date="2014" name="Int. J. Syst. Evol. Microbiol.">
        <title>Complete genome sequence of Corynebacterium casei LMG S-19264T (=DSM 44701T), isolated from a smear-ripened cheese.</title>
        <authorList>
            <consortium name="US DOE Joint Genome Institute (JGI-PGF)"/>
            <person name="Walter F."/>
            <person name="Albersmeier A."/>
            <person name="Kalinowski J."/>
            <person name="Ruckert C."/>
        </authorList>
    </citation>
    <scope>NUCLEOTIDE SEQUENCE</scope>
    <source>
        <strain evidence="3">CGMCC 1.15448</strain>
    </source>
</reference>
<evidence type="ECO:0000313" key="4">
    <source>
        <dbReference type="Proteomes" id="UP000607559"/>
    </source>
</evidence>